<keyword evidence="2" id="KW-1185">Reference proteome</keyword>
<comment type="caution">
    <text evidence="1">The sequence shown here is derived from an EMBL/GenBank/DDBJ whole genome shotgun (WGS) entry which is preliminary data.</text>
</comment>
<evidence type="ECO:0000313" key="1">
    <source>
        <dbReference type="EMBL" id="RSL99062.1"/>
    </source>
</evidence>
<organism evidence="1 2">
    <name type="scientific">Fusarium ambrosium</name>
    <dbReference type="NCBI Taxonomy" id="131363"/>
    <lineage>
        <taxon>Eukaryota</taxon>
        <taxon>Fungi</taxon>
        <taxon>Dikarya</taxon>
        <taxon>Ascomycota</taxon>
        <taxon>Pezizomycotina</taxon>
        <taxon>Sordariomycetes</taxon>
        <taxon>Hypocreomycetidae</taxon>
        <taxon>Hypocreales</taxon>
        <taxon>Nectriaceae</taxon>
        <taxon>Fusarium</taxon>
        <taxon>Fusarium solani species complex</taxon>
    </lineage>
</organism>
<dbReference type="EMBL" id="NIZV01000227">
    <property type="protein sequence ID" value="RSL99062.1"/>
    <property type="molecule type" value="Genomic_DNA"/>
</dbReference>
<dbReference type="AlphaFoldDB" id="A0A428TAJ1"/>
<name>A0A428TAJ1_9HYPO</name>
<accession>A0A428TAJ1</accession>
<dbReference type="Proteomes" id="UP000288429">
    <property type="component" value="Unassembled WGS sequence"/>
</dbReference>
<evidence type="ECO:0000313" key="2">
    <source>
        <dbReference type="Proteomes" id="UP000288429"/>
    </source>
</evidence>
<protein>
    <submittedName>
        <fullName evidence="1">Uncharacterized protein</fullName>
    </submittedName>
</protein>
<reference evidence="1 2" key="1">
    <citation type="submission" date="2017-06" db="EMBL/GenBank/DDBJ databases">
        <title>Cmopartive genomic analysis of Ambrosia Fusariam Clade fungi.</title>
        <authorList>
            <person name="Stajich J.E."/>
            <person name="Carrillo J."/>
            <person name="Kijimoto T."/>
            <person name="Eskalen A."/>
            <person name="O'Donnell K."/>
            <person name="Kasson M."/>
        </authorList>
    </citation>
    <scope>NUCLEOTIDE SEQUENCE [LARGE SCALE GENOMIC DNA]</scope>
    <source>
        <strain evidence="1 2">NRRL 20438</strain>
    </source>
</reference>
<gene>
    <name evidence="1" type="ORF">CDV31_012358</name>
</gene>
<proteinExistence type="predicted"/>
<sequence>MGISEVSFVINSIMAYLFLPSSAPSPKPPLLQRYSTPSIMVKKYSQSGSFFETGTISAEPGSLAIPSHSSKRT</sequence>